<dbReference type="InterPro" id="IPR020806">
    <property type="entry name" value="PKS_PP-bd"/>
</dbReference>
<dbReference type="RefSeq" id="WP_041958155.1">
    <property type="nucleotide sequence ID" value="NZ_JRPN01000021.1"/>
</dbReference>
<evidence type="ECO:0000256" key="2">
    <source>
        <dbReference type="ARBA" id="ARBA00022450"/>
    </source>
</evidence>
<feature type="domain" description="Carrier" evidence="4">
    <location>
        <begin position="1611"/>
        <end position="1686"/>
    </location>
</feature>
<dbReference type="CDD" id="cd05930">
    <property type="entry name" value="A_NRPS"/>
    <property type="match status" value="1"/>
</dbReference>
<keyword evidence="3" id="KW-0597">Phosphoprotein</keyword>
<dbReference type="EMBL" id="JRPN01000021">
    <property type="protein sequence ID" value="KGT76054.1"/>
    <property type="molecule type" value="Genomic_DNA"/>
</dbReference>
<dbReference type="Gene3D" id="1.10.1200.10">
    <property type="entry name" value="ACP-like"/>
    <property type="match status" value="2"/>
</dbReference>
<dbReference type="InterPro" id="IPR010071">
    <property type="entry name" value="AA_adenyl_dom"/>
</dbReference>
<dbReference type="PROSITE" id="PS00455">
    <property type="entry name" value="AMP_BINDING"/>
    <property type="match status" value="1"/>
</dbReference>
<dbReference type="InterPro" id="IPR045851">
    <property type="entry name" value="AMP-bd_C_sf"/>
</dbReference>
<dbReference type="PANTHER" id="PTHR45527:SF1">
    <property type="entry name" value="FATTY ACID SYNTHASE"/>
    <property type="match status" value="1"/>
</dbReference>
<dbReference type="Gene3D" id="3.30.559.10">
    <property type="entry name" value="Chloramphenicol acetyltransferase-like domain"/>
    <property type="match status" value="2"/>
</dbReference>
<dbReference type="PROSITE" id="PS50075">
    <property type="entry name" value="CARRIER"/>
    <property type="match status" value="2"/>
</dbReference>
<dbReference type="InterPro" id="IPR001242">
    <property type="entry name" value="Condensation_dom"/>
</dbReference>
<dbReference type="PROSITE" id="PS00012">
    <property type="entry name" value="PHOSPHOPANTETHEINE"/>
    <property type="match status" value="1"/>
</dbReference>
<dbReference type="InterPro" id="IPR025110">
    <property type="entry name" value="AMP-bd_C"/>
</dbReference>
<dbReference type="Pfam" id="PF00550">
    <property type="entry name" value="PP-binding"/>
    <property type="match status" value="2"/>
</dbReference>
<dbReference type="FunFam" id="2.30.38.10:FF:000001">
    <property type="entry name" value="Non-ribosomal peptide synthetase PvdI"/>
    <property type="match status" value="1"/>
</dbReference>
<dbReference type="PANTHER" id="PTHR45527">
    <property type="entry name" value="NONRIBOSOMAL PEPTIDE SYNTHETASE"/>
    <property type="match status" value="1"/>
</dbReference>
<dbReference type="Gene3D" id="3.30.300.30">
    <property type="match status" value="2"/>
</dbReference>
<dbReference type="GO" id="GO:0005829">
    <property type="term" value="C:cytosol"/>
    <property type="evidence" value="ECO:0007669"/>
    <property type="project" value="TreeGrafter"/>
</dbReference>
<comment type="caution">
    <text evidence="5">The sequence shown here is derived from an EMBL/GenBank/DDBJ whole genome shotgun (WGS) entry which is preliminary data.</text>
</comment>
<dbReference type="Pfam" id="PF00501">
    <property type="entry name" value="AMP-binding"/>
    <property type="match status" value="2"/>
</dbReference>
<evidence type="ECO:0000313" key="5">
    <source>
        <dbReference type="EMBL" id="KGT76054.1"/>
    </source>
</evidence>
<dbReference type="Pfam" id="PF13193">
    <property type="entry name" value="AMP-binding_C"/>
    <property type="match status" value="2"/>
</dbReference>
<evidence type="ECO:0000256" key="3">
    <source>
        <dbReference type="ARBA" id="ARBA00022553"/>
    </source>
</evidence>
<dbReference type="SMART" id="SM00823">
    <property type="entry name" value="PKS_PP"/>
    <property type="match status" value="2"/>
</dbReference>
<dbReference type="InterPro" id="IPR036736">
    <property type="entry name" value="ACP-like_sf"/>
</dbReference>
<dbReference type="InterPro" id="IPR023213">
    <property type="entry name" value="CAT-like_dom_sf"/>
</dbReference>
<keyword evidence="2" id="KW-0596">Phosphopantetheine</keyword>
<dbReference type="Gene3D" id="3.30.559.30">
    <property type="entry name" value="Nonribosomal peptide synthetase, condensation domain"/>
    <property type="match status" value="2"/>
</dbReference>
<dbReference type="InterPro" id="IPR009081">
    <property type="entry name" value="PP-bd_ACP"/>
</dbReference>
<evidence type="ECO:0000313" key="6">
    <source>
        <dbReference type="Proteomes" id="UP000030377"/>
    </source>
</evidence>
<dbReference type="FunFam" id="1.10.1200.10:FF:000005">
    <property type="entry name" value="Nonribosomal peptide synthetase 1"/>
    <property type="match status" value="1"/>
</dbReference>
<dbReference type="SUPFAM" id="SSF52777">
    <property type="entry name" value="CoA-dependent acyltransferases"/>
    <property type="match status" value="4"/>
</dbReference>
<dbReference type="Gene3D" id="3.40.50.980">
    <property type="match status" value="2"/>
</dbReference>
<proteinExistence type="predicted"/>
<dbReference type="SUPFAM" id="SSF47336">
    <property type="entry name" value="ACP-like"/>
    <property type="match status" value="2"/>
</dbReference>
<dbReference type="SUPFAM" id="SSF56801">
    <property type="entry name" value="Acetyl-CoA synthetase-like"/>
    <property type="match status" value="2"/>
</dbReference>
<dbReference type="GO" id="GO:0031177">
    <property type="term" value="F:phosphopantetheine binding"/>
    <property type="evidence" value="ECO:0007669"/>
    <property type="project" value="InterPro"/>
</dbReference>
<dbReference type="Gene3D" id="3.40.50.12780">
    <property type="entry name" value="N-terminal domain of ligase-like"/>
    <property type="match status" value="1"/>
</dbReference>
<dbReference type="InterPro" id="IPR006162">
    <property type="entry name" value="Ppantetheine_attach_site"/>
</dbReference>
<evidence type="ECO:0000256" key="1">
    <source>
        <dbReference type="ARBA" id="ARBA00001957"/>
    </source>
</evidence>
<organism evidence="5 6">
    <name type="scientific">Bradyrhizobium japonicum</name>
    <dbReference type="NCBI Taxonomy" id="375"/>
    <lineage>
        <taxon>Bacteria</taxon>
        <taxon>Pseudomonadati</taxon>
        <taxon>Pseudomonadota</taxon>
        <taxon>Alphaproteobacteria</taxon>
        <taxon>Hyphomicrobiales</taxon>
        <taxon>Nitrobacteraceae</taxon>
        <taxon>Bradyrhizobium</taxon>
    </lineage>
</organism>
<dbReference type="Gene3D" id="2.30.38.10">
    <property type="entry name" value="Luciferase, Domain 3"/>
    <property type="match status" value="1"/>
</dbReference>
<evidence type="ECO:0000259" key="4">
    <source>
        <dbReference type="PROSITE" id="PS50075"/>
    </source>
</evidence>
<dbReference type="Pfam" id="PF00668">
    <property type="entry name" value="Condensation"/>
    <property type="match status" value="2"/>
</dbReference>
<name>A0A0A3XS20_BRAJP</name>
<feature type="domain" description="Carrier" evidence="4">
    <location>
        <begin position="540"/>
        <end position="615"/>
    </location>
</feature>
<dbReference type="FunFam" id="3.40.50.12780:FF:000012">
    <property type="entry name" value="Non-ribosomal peptide synthetase"/>
    <property type="match status" value="1"/>
</dbReference>
<dbReference type="GO" id="GO:0003824">
    <property type="term" value="F:catalytic activity"/>
    <property type="evidence" value="ECO:0007669"/>
    <property type="project" value="InterPro"/>
</dbReference>
<gene>
    <name evidence="5" type="ORF">MA20_29905</name>
</gene>
<dbReference type="GO" id="GO:0044550">
    <property type="term" value="P:secondary metabolite biosynthetic process"/>
    <property type="evidence" value="ECO:0007669"/>
    <property type="project" value="TreeGrafter"/>
</dbReference>
<dbReference type="Proteomes" id="UP000030377">
    <property type="component" value="Unassembled WGS sequence"/>
</dbReference>
<reference evidence="5 6" key="1">
    <citation type="submission" date="2014-09" db="EMBL/GenBank/DDBJ databases">
        <title>Draft genome of Bradyrhizobium japonicum Is-34.</title>
        <authorList>
            <person name="Tsurumaru H."/>
            <person name="Yamakawa T."/>
            <person name="Hashimoto S."/>
            <person name="Okizaki K."/>
            <person name="Kanesaki Y."/>
            <person name="Yoshikawa H."/>
            <person name="Yajima S."/>
        </authorList>
    </citation>
    <scope>NUCLEOTIDE SEQUENCE [LARGE SCALE GENOMIC DNA]</scope>
    <source>
        <strain evidence="5 6">Is-34</strain>
    </source>
</reference>
<dbReference type="GO" id="GO:0043041">
    <property type="term" value="P:amino acid activation for nonribosomal peptide biosynthetic process"/>
    <property type="evidence" value="ECO:0007669"/>
    <property type="project" value="TreeGrafter"/>
</dbReference>
<dbReference type="NCBIfam" id="TIGR01733">
    <property type="entry name" value="AA-adenyl-dom"/>
    <property type="match status" value="1"/>
</dbReference>
<dbReference type="CDD" id="cd19531">
    <property type="entry name" value="LCL_NRPS-like"/>
    <property type="match status" value="2"/>
</dbReference>
<accession>A0A0A3XS20</accession>
<dbReference type="InterPro" id="IPR000873">
    <property type="entry name" value="AMP-dep_synth/lig_dom"/>
</dbReference>
<comment type="cofactor">
    <cofactor evidence="1">
        <name>pantetheine 4'-phosphate</name>
        <dbReference type="ChEBI" id="CHEBI:47942"/>
    </cofactor>
</comment>
<dbReference type="InterPro" id="IPR042099">
    <property type="entry name" value="ANL_N_sf"/>
</dbReference>
<sequence length="2151" mass="236468">MFKTFEPSQNEAADTIASSRVFSHLEGLIAHYARVVPGRDAILAPGRPPLTYAALWEQTNNAVRELRRCGIGRSDRVAVVLPTGADAAAGVIAVAASAICVPLNPSFAADEWQRYFADLQVAALLTRADVCSASRGVAHTLGIPIIDLSVRPGAGIGAFDFLGSGTRQSVGKQPALHADNDAFILLTSGTEARPKLIPLTHGAICRSAYNAGAAVALEPQDRLLNMLPLFHAHGLISGLLTALAAGTSVVCTPGFDPAAFFGWLTEFRPTWYTAVPTIHRAVLSEARRRDHGVGKNSLRVIRSASASLPVNVLSELEAQFGVPVIETYGMTEAASQIAANPLTRRKPGSVGQSAGAEIAIMDTEGRRLGAGERGEITLRGPTITKGYDNDPAATEYAFRDGWFRTGDLGYLDRDGYLFIVGRIKDVIKRGGQQVAPAEVEEVLLGHPDVIEAAAFAISHQQFGEDVAAAVVRRSNAKISAQKLRNFAGDRLAKFKVPSLILFVPRIPKGPSGKIKRSELASALASTLRKAQAKRDGNMVAPRSELERHLARIWTDVLELNQIGVDQDVFALGADSIKVTQTLSRVWTQLGTRLSFNDIFDAPTVAALAARIESHRDSAAVAPGLRDTSTDAGKASLSYQQQRIQVLSRLDPTGYSYNVLEVVRLFGPLDVDALAASIGRIWERHEVLRSTFPHLSVKPLQIVGKVRPRLEQLDVRPCAKSKRTAAVQRLAQETGRQTFDLEKGPLLQARLLRLDETDHALVINIHHLITDGWSQRLFWEELRAHFAAGIKGAPTELPKLPVQYRHFAEWQRTWLATPAAEEQRRYWRTQLAGVTELPLRTDRQRPETWTGRGARQPLKLSRTLSRTIKSLSRSHGVTSFMTLLATFQCLLYRYTHHEDVAVGSVIANRNQVDLERLMGMFANTIVLRTDLSGDPSFSEVLRRVRQVTLSGYRNQDLPFEKVLQTLQVSRSMDRNTLFQVMFILQNPPPRAPALPGLSAHLVGVDPGIARVDLTLELIDADERLGGWFEYNTDLFEAATIRRMAAHLKILLEAIVANPEERISRLRLLPEEERKRVLVDYNDTQTSFPRLGSFSERFAKHAKRSPDAIAASDRRVQLSYRELARRSSTIANRLARNGVGADVVVILLAERGVDFLAAMMAVQQVGAAFLPLDPSHPAAWLAQIIEHSRTPLVLAGHGGTAVIEKALSEVPARRRPKVLSLPKLAQVSPGSPCPVVRSAPSSLAYVIYTSGSTGIPKGAMVEQRGLLNHLLSRISELGLSATDVIAQTAPATFDISIWQFLAPLMVGARVHICPEEEVRDPVRLAEIIGREGVTVLQIVPTLLRAILDRMPDEPTNRALSRLRWLICIGEALAPELCRNWLQQFPAVPMINAYGPAECSDTVATQQLTSAESCDTVPIGRPIANTCLYVLDAHLQPVPIGVAGELCVGGVGVGRGYLNDSKQTRRSFLRDPFSHRRAARLYRTGDLARWRADGILEFVGRVDHQVKIRGHRIELEQIEHILAEHPDVRSATVLARSDLGSEARLLAYVVGAIGRDPEVGKLRDFLKARLPKYMIPSGFIFLERMPLTAHGKVDRLALAAARSPLKVAASTFVPSRNSTEEILADIWSSLLKIEPIGVFDNFFELGGHSLLAGQVLVRVAQAFKVSLPLRVLFEAPTIAVLARRITNAGHAPSNEPAPEIAHVKDDGHQQPSILQEQMLRIERELPGLPQFNLPFAYRLQGQLNARALARSVAELVRRHDSLRTKFAWVDGLPVALATSAADFGSCLVVEDLQRRALSGNNRAKVLLLKMAALRAEQEACIPFDLKRAPLFRALLLKLGPDDHVLLLVLHHAIVDGWSIAVVLEEISELYVAFAGSRRAPLPKPELQFSDFARWQRQWCSSTEASRQRSYWRKRLRKAFPLFRTNNSAALLASDTAHEPVNVGNDLVARLRALGHSKGASLFMTLLAGFKTLLLARTGRKDICVATAMANRSQLRTERIIGPLVNMTLIRTRIDADLSFQEALARVRESVLDAYARQELPFELVVTDLVAKDDVDPASLLQVSFVLQNAYRPLKLPDIAVGSFAHRDGERVLPIDRSWLSVVLKETASGVMGACSYKSDLFEPSAIEHWMAEYGMILAKAAADPDMSLGRLVHH</sequence>
<protein>
    <submittedName>
        <fullName evidence="5">Thioester reductase</fullName>
    </submittedName>
</protein>
<dbReference type="InterPro" id="IPR020845">
    <property type="entry name" value="AMP-binding_CS"/>
</dbReference>